<dbReference type="AlphaFoldDB" id="A0A250KM60"/>
<feature type="domain" description="Uracil-DNA glycosylase-like" evidence="13">
    <location>
        <begin position="77"/>
        <end position="223"/>
    </location>
</feature>
<keyword evidence="15" id="KW-1185">Reference proteome</keyword>
<accession>A0A250KM60</accession>
<evidence type="ECO:0000256" key="10">
    <source>
        <dbReference type="ARBA" id="ARBA00023014"/>
    </source>
</evidence>
<keyword evidence="11" id="KW-0234">DNA repair</keyword>
<evidence type="ECO:0000256" key="1">
    <source>
        <dbReference type="ARBA" id="ARBA00001400"/>
    </source>
</evidence>
<evidence type="ECO:0000256" key="6">
    <source>
        <dbReference type="ARBA" id="ARBA00022723"/>
    </source>
</evidence>
<gene>
    <name evidence="14" type="ORF">sS8_0683</name>
</gene>
<dbReference type="SMART" id="SM00986">
    <property type="entry name" value="UDG"/>
    <property type="match status" value="1"/>
</dbReference>
<dbReference type="Proteomes" id="UP000266313">
    <property type="component" value="Chromosome"/>
</dbReference>
<dbReference type="EMBL" id="AP017928">
    <property type="protein sequence ID" value="BBA32648.1"/>
    <property type="molecule type" value="Genomic_DNA"/>
</dbReference>
<organism evidence="14 15">
    <name type="scientific">Methylocaldum marinum</name>
    <dbReference type="NCBI Taxonomy" id="1432792"/>
    <lineage>
        <taxon>Bacteria</taxon>
        <taxon>Pseudomonadati</taxon>
        <taxon>Pseudomonadota</taxon>
        <taxon>Gammaproteobacteria</taxon>
        <taxon>Methylococcales</taxon>
        <taxon>Methylococcaceae</taxon>
        <taxon>Methylocaldum</taxon>
    </lineage>
</organism>
<dbReference type="Pfam" id="PF03167">
    <property type="entry name" value="UDG"/>
    <property type="match status" value="1"/>
</dbReference>
<dbReference type="InterPro" id="IPR005122">
    <property type="entry name" value="Uracil-DNA_glycosylase-like"/>
</dbReference>
<comment type="catalytic activity">
    <reaction evidence="1">
        <text>Hydrolyzes single-stranded DNA or mismatched double-stranded DNA and polynucleotides, releasing free uracil.</text>
        <dbReference type="EC" id="3.2.2.27"/>
    </reaction>
</comment>
<sequence>MGIQVWVSRQGERPAPTEDPGRADPAPDDVPASAGRAQTAASVGTPSNCVLSWEDLEARVAGCTTCALHQGRTQTVFGVGNREAGWMVIGEAPGEQEDLQGEPFVGRAGQLLNEMIRAVGLRREAVYIANVVKCRPPRNRDPATEEAAACEEYLKGQVALLKPKIILAVGRVAAQNLLKTTTPIGKLRGQVHYYDRIPLVVTYHPAYLLRSQTEKRRAWEDLKLAMRAFRQQNT</sequence>
<dbReference type="InterPro" id="IPR051536">
    <property type="entry name" value="UDG_Type-4/5"/>
</dbReference>
<keyword evidence="9" id="KW-0408">Iron</keyword>
<dbReference type="CDD" id="cd10030">
    <property type="entry name" value="UDG-F4_TTUDGA_SPO1dp_like"/>
    <property type="match status" value="1"/>
</dbReference>
<dbReference type="GO" id="GO:0046872">
    <property type="term" value="F:metal ion binding"/>
    <property type="evidence" value="ECO:0007669"/>
    <property type="project" value="UniProtKB-KW"/>
</dbReference>
<feature type="compositionally biased region" description="Basic and acidic residues" evidence="12">
    <location>
        <begin position="10"/>
        <end position="22"/>
    </location>
</feature>
<keyword evidence="5" id="KW-0004">4Fe-4S</keyword>
<dbReference type="InterPro" id="IPR036895">
    <property type="entry name" value="Uracil-DNA_glycosylase-like_sf"/>
</dbReference>
<dbReference type="GO" id="GO:0051539">
    <property type="term" value="F:4 iron, 4 sulfur cluster binding"/>
    <property type="evidence" value="ECO:0007669"/>
    <property type="project" value="UniProtKB-KW"/>
</dbReference>
<reference evidence="14 15" key="1">
    <citation type="submission" date="2016-12" db="EMBL/GenBank/DDBJ databases">
        <title>Genome sequencing of Methylocaldum marinum.</title>
        <authorList>
            <person name="Takeuchi M."/>
            <person name="Kamagata Y."/>
            <person name="Hiraoka S."/>
            <person name="Oshima K."/>
            <person name="Hattori M."/>
            <person name="Iwasaki W."/>
        </authorList>
    </citation>
    <scope>NUCLEOTIDE SEQUENCE [LARGE SCALE GENOMIC DNA]</scope>
    <source>
        <strain evidence="14 15">S8</strain>
    </source>
</reference>
<evidence type="ECO:0000256" key="9">
    <source>
        <dbReference type="ARBA" id="ARBA00023004"/>
    </source>
</evidence>
<keyword evidence="6" id="KW-0479">Metal-binding</keyword>
<evidence type="ECO:0000256" key="11">
    <source>
        <dbReference type="ARBA" id="ARBA00023204"/>
    </source>
</evidence>
<evidence type="ECO:0000256" key="7">
    <source>
        <dbReference type="ARBA" id="ARBA00022763"/>
    </source>
</evidence>
<evidence type="ECO:0000256" key="2">
    <source>
        <dbReference type="ARBA" id="ARBA00006521"/>
    </source>
</evidence>
<proteinExistence type="inferred from homology"/>
<evidence type="ECO:0000313" key="15">
    <source>
        <dbReference type="Proteomes" id="UP000266313"/>
    </source>
</evidence>
<keyword evidence="7" id="KW-0227">DNA damage</keyword>
<dbReference type="SMART" id="SM00987">
    <property type="entry name" value="UreE_C"/>
    <property type="match status" value="1"/>
</dbReference>
<evidence type="ECO:0000256" key="12">
    <source>
        <dbReference type="SAM" id="MobiDB-lite"/>
    </source>
</evidence>
<keyword evidence="10" id="KW-0411">Iron-sulfur</keyword>
<evidence type="ECO:0000256" key="8">
    <source>
        <dbReference type="ARBA" id="ARBA00022801"/>
    </source>
</evidence>
<dbReference type="GO" id="GO:0006281">
    <property type="term" value="P:DNA repair"/>
    <property type="evidence" value="ECO:0007669"/>
    <property type="project" value="UniProtKB-KW"/>
</dbReference>
<dbReference type="SUPFAM" id="SSF52141">
    <property type="entry name" value="Uracil-DNA glycosylase-like"/>
    <property type="match status" value="1"/>
</dbReference>
<dbReference type="PANTHER" id="PTHR33693:SF1">
    <property type="entry name" value="TYPE-4 URACIL-DNA GLYCOSYLASE"/>
    <property type="match status" value="1"/>
</dbReference>
<keyword evidence="8" id="KW-0378">Hydrolase</keyword>
<dbReference type="InterPro" id="IPR005273">
    <property type="entry name" value="Ura-DNA_glyco_family4"/>
</dbReference>
<protein>
    <recommendedName>
        <fullName evidence="4">Type-4 uracil-DNA glycosylase</fullName>
        <ecNumber evidence="3">3.2.2.27</ecNumber>
    </recommendedName>
</protein>
<evidence type="ECO:0000256" key="5">
    <source>
        <dbReference type="ARBA" id="ARBA00022485"/>
    </source>
</evidence>
<dbReference type="PANTHER" id="PTHR33693">
    <property type="entry name" value="TYPE-5 URACIL-DNA GLYCOSYLASE"/>
    <property type="match status" value="1"/>
</dbReference>
<dbReference type="EC" id="3.2.2.27" evidence="3"/>
<feature type="region of interest" description="Disordered" evidence="12">
    <location>
        <begin position="1"/>
        <end position="41"/>
    </location>
</feature>
<dbReference type="NCBIfam" id="TIGR00758">
    <property type="entry name" value="UDG_fam4"/>
    <property type="match status" value="1"/>
</dbReference>
<name>A0A250KM60_9GAMM</name>
<dbReference type="KEGG" id="mmai:sS8_0683"/>
<evidence type="ECO:0000256" key="4">
    <source>
        <dbReference type="ARBA" id="ARBA00019403"/>
    </source>
</evidence>
<dbReference type="GO" id="GO:0004844">
    <property type="term" value="F:uracil DNA N-glycosylase activity"/>
    <property type="evidence" value="ECO:0007669"/>
    <property type="project" value="UniProtKB-EC"/>
</dbReference>
<comment type="similarity">
    <text evidence="2">Belongs to the uracil-DNA glycosylase (UDG) superfamily. Type 4 (UDGa) family.</text>
</comment>
<dbReference type="Gene3D" id="3.40.470.10">
    <property type="entry name" value="Uracil-DNA glycosylase-like domain"/>
    <property type="match status" value="1"/>
</dbReference>
<evidence type="ECO:0000313" key="14">
    <source>
        <dbReference type="EMBL" id="BBA32648.1"/>
    </source>
</evidence>
<evidence type="ECO:0000259" key="13">
    <source>
        <dbReference type="SMART" id="SM00986"/>
    </source>
</evidence>
<evidence type="ECO:0000256" key="3">
    <source>
        <dbReference type="ARBA" id="ARBA00012030"/>
    </source>
</evidence>